<reference evidence="2" key="1">
    <citation type="journal article" date="2020" name="Stud. Mycol.">
        <title>101 Dothideomycetes genomes: a test case for predicting lifestyles and emergence of pathogens.</title>
        <authorList>
            <person name="Haridas S."/>
            <person name="Albert R."/>
            <person name="Binder M."/>
            <person name="Bloem J."/>
            <person name="Labutti K."/>
            <person name="Salamov A."/>
            <person name="Andreopoulos B."/>
            <person name="Baker S."/>
            <person name="Barry K."/>
            <person name="Bills G."/>
            <person name="Bluhm B."/>
            <person name="Cannon C."/>
            <person name="Castanera R."/>
            <person name="Culley D."/>
            <person name="Daum C."/>
            <person name="Ezra D."/>
            <person name="Gonzalez J."/>
            <person name="Henrissat B."/>
            <person name="Kuo A."/>
            <person name="Liang C."/>
            <person name="Lipzen A."/>
            <person name="Lutzoni F."/>
            <person name="Magnuson J."/>
            <person name="Mondo S."/>
            <person name="Nolan M."/>
            <person name="Ohm R."/>
            <person name="Pangilinan J."/>
            <person name="Park H.-J."/>
            <person name="Ramirez L."/>
            <person name="Alfaro M."/>
            <person name="Sun H."/>
            <person name="Tritt A."/>
            <person name="Yoshinaga Y."/>
            <person name="Zwiers L.-H."/>
            <person name="Turgeon B."/>
            <person name="Goodwin S."/>
            <person name="Spatafora J."/>
            <person name="Crous P."/>
            <person name="Grigoriev I."/>
        </authorList>
    </citation>
    <scope>NUCLEOTIDE SEQUENCE</scope>
    <source>
        <strain evidence="2">CBS 675.92</strain>
    </source>
</reference>
<name>A0A6A5U4Y4_9PLEO</name>
<keyword evidence="3" id="KW-1185">Reference proteome</keyword>
<proteinExistence type="predicted"/>
<dbReference type="EMBL" id="ML976984">
    <property type="protein sequence ID" value="KAF1959905.1"/>
    <property type="molecule type" value="Genomic_DNA"/>
</dbReference>
<evidence type="ECO:0000313" key="3">
    <source>
        <dbReference type="Proteomes" id="UP000800035"/>
    </source>
</evidence>
<evidence type="ECO:0000313" key="2">
    <source>
        <dbReference type="EMBL" id="KAF1959905.1"/>
    </source>
</evidence>
<dbReference type="SUPFAM" id="SSF89372">
    <property type="entry name" value="Fucose-specific lectin"/>
    <property type="match status" value="1"/>
</dbReference>
<dbReference type="AlphaFoldDB" id="A0A6A5U4Y4"/>
<protein>
    <submittedName>
        <fullName evidence="2">Uncharacterized protein</fullName>
    </submittedName>
</protein>
<accession>A0A6A5U4Y4</accession>
<evidence type="ECO:0000256" key="1">
    <source>
        <dbReference type="SAM" id="MobiDB-lite"/>
    </source>
</evidence>
<organism evidence="2 3">
    <name type="scientific">Byssothecium circinans</name>
    <dbReference type="NCBI Taxonomy" id="147558"/>
    <lineage>
        <taxon>Eukaryota</taxon>
        <taxon>Fungi</taxon>
        <taxon>Dikarya</taxon>
        <taxon>Ascomycota</taxon>
        <taxon>Pezizomycotina</taxon>
        <taxon>Dothideomycetes</taxon>
        <taxon>Pleosporomycetidae</taxon>
        <taxon>Pleosporales</taxon>
        <taxon>Massarineae</taxon>
        <taxon>Massarinaceae</taxon>
        <taxon>Byssothecium</taxon>
    </lineage>
</organism>
<feature type="region of interest" description="Disordered" evidence="1">
    <location>
        <begin position="426"/>
        <end position="455"/>
    </location>
</feature>
<dbReference type="Gene3D" id="2.120.10.70">
    <property type="entry name" value="Fucose-specific lectin"/>
    <property type="match status" value="2"/>
</dbReference>
<dbReference type="OrthoDB" id="10031947at2759"/>
<sequence>MTVPEANNSATVGSNYTNLHLSAISFEYPPAQPAIAQCKCEEQPSRQGGDHDQKHIRVYRNEPSPYGYNQGCYVIKESRYSTLNGWHAPTDDLVADDAASGSPVAATGWWEKSGNSKGSEEVWQTRVYYVSNDGTIRERSNRSHFAPIAKEDFEYDLPKPEEMVVPTPGWKLTELRDSKVANSQKAVDTALFPKVVPLASTKLAAVHSDDGSIHVIYQAKDGSVRELLYSLGNGWKGEPTGDNGLILGAKTAQNGTPLTAVAGGWSETRVFCVDRTNQVLEVHSNDHVKWDVSPTPYNVKPTAMLAAVASNFASPFFEMRLYTAADNDDLHECSFSRRNGGWVSAQGISSIEPDALPAVKSPLSAVAATLVPGEWTTKVYFHPRRTVIAEWDICAKDTAHAGVTKVSAGARMRRDIEEETRAKIAEEKRRKEEEERRAKEQERKKKEEKERQAQSYKKVAVGGTVKITDEAKLKRVQAKLNCASGLEFVKITGGWQCTGGAHRITDAEFDAA</sequence>
<gene>
    <name evidence="2" type="ORF">CC80DRAFT_489953</name>
</gene>
<dbReference type="Proteomes" id="UP000800035">
    <property type="component" value="Unassembled WGS sequence"/>
</dbReference>
<feature type="compositionally biased region" description="Basic and acidic residues" evidence="1">
    <location>
        <begin position="426"/>
        <end position="452"/>
    </location>
</feature>